<evidence type="ECO:0008006" key="3">
    <source>
        <dbReference type="Google" id="ProtNLM"/>
    </source>
</evidence>
<dbReference type="PANTHER" id="PTHR34222:SF99">
    <property type="entry name" value="PROTEIN, PUTATIVE-RELATED"/>
    <property type="match status" value="1"/>
</dbReference>
<keyword evidence="2" id="KW-1185">Reference proteome</keyword>
<proteinExistence type="predicted"/>
<evidence type="ECO:0000313" key="2">
    <source>
        <dbReference type="Proteomes" id="UP001174677"/>
    </source>
</evidence>
<organism evidence="1 2">
    <name type="scientific">Hevea brasiliensis</name>
    <name type="common">Para rubber tree</name>
    <name type="synonym">Siphonia brasiliensis</name>
    <dbReference type="NCBI Taxonomy" id="3981"/>
    <lineage>
        <taxon>Eukaryota</taxon>
        <taxon>Viridiplantae</taxon>
        <taxon>Streptophyta</taxon>
        <taxon>Embryophyta</taxon>
        <taxon>Tracheophyta</taxon>
        <taxon>Spermatophyta</taxon>
        <taxon>Magnoliopsida</taxon>
        <taxon>eudicotyledons</taxon>
        <taxon>Gunneridae</taxon>
        <taxon>Pentapetalae</taxon>
        <taxon>rosids</taxon>
        <taxon>fabids</taxon>
        <taxon>Malpighiales</taxon>
        <taxon>Euphorbiaceae</taxon>
        <taxon>Crotonoideae</taxon>
        <taxon>Micrandreae</taxon>
        <taxon>Hevea</taxon>
    </lineage>
</organism>
<evidence type="ECO:0000313" key="1">
    <source>
        <dbReference type="EMBL" id="KAJ9185480.1"/>
    </source>
</evidence>
<protein>
    <recommendedName>
        <fullName evidence="3">Retrotransposon gag domain-containing protein</fullName>
    </recommendedName>
</protein>
<comment type="caution">
    <text evidence="1">The sequence shown here is derived from an EMBL/GenBank/DDBJ whole genome shotgun (WGS) entry which is preliminary data.</text>
</comment>
<dbReference type="PANTHER" id="PTHR34222">
    <property type="entry name" value="GAG_PRE-INTEGRS DOMAIN-CONTAINING PROTEIN"/>
    <property type="match status" value="1"/>
</dbReference>
<accession>A0ABQ9N1D9</accession>
<reference evidence="1" key="1">
    <citation type="journal article" date="2023" name="Plant Biotechnol. J.">
        <title>Chromosome-level wild Hevea brasiliensis genome provides new tools for genomic-assisted breeding and valuable loci to elevate rubber yield.</title>
        <authorList>
            <person name="Cheng H."/>
            <person name="Song X."/>
            <person name="Hu Y."/>
            <person name="Wu T."/>
            <person name="Yang Q."/>
            <person name="An Z."/>
            <person name="Feng S."/>
            <person name="Deng Z."/>
            <person name="Wu W."/>
            <person name="Zeng X."/>
            <person name="Tu M."/>
            <person name="Wang X."/>
            <person name="Huang H."/>
        </authorList>
    </citation>
    <scope>NUCLEOTIDE SEQUENCE</scope>
    <source>
        <strain evidence="1">MT/VB/25A 57/8</strain>
    </source>
</reference>
<name>A0ABQ9N1D9_HEVBR</name>
<sequence length="285" mass="32704">MTNIANDYLQNPSNPFFLHPNENPVLFLVSPARAMRMSLLSKNKIKFIDGTMIVPPVTDLMYPAWERCNMMGDIFRISDLQEEIYGFKKGDLSVTKYFTELKILWEELLNFQPIPVCSCPNPCSCGAIGIFETYQRNDYVIHFLKGLNDRFANVGSQIMLLDSLPSINKVFSLIVQQERQMDLGEDFSSKALVNTKYQFNKNFSGNSSNVKVCTYCGKQRHTVDTCYKKHGFPPGYKFKNSGSSTNQVTVEDQPLEIQIIHQSKLIHQVFKVCLLLKSRFSSYWL</sequence>
<dbReference type="Proteomes" id="UP001174677">
    <property type="component" value="Chromosome 3"/>
</dbReference>
<dbReference type="EMBL" id="JARPOI010000003">
    <property type="protein sequence ID" value="KAJ9185480.1"/>
    <property type="molecule type" value="Genomic_DNA"/>
</dbReference>
<gene>
    <name evidence="1" type="ORF">P3X46_005113</name>
</gene>